<dbReference type="AlphaFoldDB" id="A0A9J6A4B5"/>
<keyword evidence="9" id="KW-1185">Reference proteome</keyword>
<protein>
    <submittedName>
        <fullName evidence="8">Uncharacterized protein</fullName>
    </submittedName>
</protein>
<feature type="transmembrane region" description="Helical" evidence="5">
    <location>
        <begin position="362"/>
        <end position="379"/>
    </location>
</feature>
<name>A0A9J6A4B5_SOLCO</name>
<organism evidence="8 9">
    <name type="scientific">Solanum commersonii</name>
    <name type="common">Commerson's wild potato</name>
    <name type="synonym">Commerson's nightshade</name>
    <dbReference type="NCBI Taxonomy" id="4109"/>
    <lineage>
        <taxon>Eukaryota</taxon>
        <taxon>Viridiplantae</taxon>
        <taxon>Streptophyta</taxon>
        <taxon>Embryophyta</taxon>
        <taxon>Tracheophyta</taxon>
        <taxon>Spermatophyta</taxon>
        <taxon>Magnoliopsida</taxon>
        <taxon>eudicotyledons</taxon>
        <taxon>Gunneridae</taxon>
        <taxon>Pentapetalae</taxon>
        <taxon>asterids</taxon>
        <taxon>lamiids</taxon>
        <taxon>Solanales</taxon>
        <taxon>Solanaceae</taxon>
        <taxon>Solanoideae</taxon>
        <taxon>Solaneae</taxon>
        <taxon>Solanum</taxon>
    </lineage>
</organism>
<dbReference type="GO" id="GO:0031418">
    <property type="term" value="F:L-ascorbic acid binding"/>
    <property type="evidence" value="ECO:0007669"/>
    <property type="project" value="UniProtKB-KW"/>
</dbReference>
<accession>A0A9J6A4B5</accession>
<evidence type="ECO:0000256" key="2">
    <source>
        <dbReference type="ARBA" id="ARBA00022896"/>
    </source>
</evidence>
<keyword evidence="2" id="KW-0847">Vitamin C</keyword>
<evidence type="ECO:0000256" key="4">
    <source>
        <dbReference type="SAM" id="MobiDB-lite"/>
    </source>
</evidence>
<reference evidence="8 9" key="1">
    <citation type="submission" date="2020-09" db="EMBL/GenBank/DDBJ databases">
        <title>De no assembly of potato wild relative species, Solanum commersonii.</title>
        <authorList>
            <person name="Cho K."/>
        </authorList>
    </citation>
    <scope>NUCLEOTIDE SEQUENCE [LARGE SCALE GENOMIC DNA]</scope>
    <source>
        <strain evidence="8">LZ3.2</strain>
        <tissue evidence="8">Leaf</tissue>
    </source>
</reference>
<dbReference type="Gene3D" id="2.60.120.330">
    <property type="entry name" value="B-lactam Antibiotic, Isopenicillin N Synthase, Chain"/>
    <property type="match status" value="1"/>
</dbReference>
<feature type="region of interest" description="Disordered" evidence="4">
    <location>
        <begin position="1"/>
        <end position="28"/>
    </location>
</feature>
<dbReference type="OrthoDB" id="1928184at2759"/>
<evidence type="ECO:0000313" key="9">
    <source>
        <dbReference type="Proteomes" id="UP000824120"/>
    </source>
</evidence>
<evidence type="ECO:0000256" key="1">
    <source>
        <dbReference type="ARBA" id="ARBA00022723"/>
    </source>
</evidence>
<gene>
    <name evidence="8" type="ORF">H5410_019010</name>
</gene>
<dbReference type="Pfam" id="PF14226">
    <property type="entry name" value="DIOX_N"/>
    <property type="match status" value="1"/>
</dbReference>
<dbReference type="SUPFAM" id="SSF51197">
    <property type="entry name" value="Clavaminate synthase-like"/>
    <property type="match status" value="1"/>
</dbReference>
<keyword evidence="5" id="KW-0472">Membrane</keyword>
<keyword evidence="3" id="KW-0408">Iron</keyword>
<proteinExistence type="predicted"/>
<dbReference type="PANTHER" id="PTHR34945:SF8">
    <property type="entry name" value="DOWNSTREAM TARGET OF AGL15-4"/>
    <property type="match status" value="1"/>
</dbReference>
<dbReference type="GO" id="GO:0016706">
    <property type="term" value="F:2-oxoglutarate-dependent dioxygenase activity"/>
    <property type="evidence" value="ECO:0007669"/>
    <property type="project" value="UniProtKB-ARBA"/>
</dbReference>
<dbReference type="GO" id="GO:0046872">
    <property type="term" value="F:metal ion binding"/>
    <property type="evidence" value="ECO:0007669"/>
    <property type="project" value="UniProtKB-KW"/>
</dbReference>
<dbReference type="Pfam" id="PF03171">
    <property type="entry name" value="2OG-FeII_Oxy"/>
    <property type="match status" value="1"/>
</dbReference>
<keyword evidence="5" id="KW-1133">Transmembrane helix</keyword>
<dbReference type="InterPro" id="IPR027443">
    <property type="entry name" value="IPNS-like_sf"/>
</dbReference>
<evidence type="ECO:0000259" key="6">
    <source>
        <dbReference type="Pfam" id="PF03171"/>
    </source>
</evidence>
<dbReference type="EMBL" id="JACXVP010000003">
    <property type="protein sequence ID" value="KAG5619186.1"/>
    <property type="molecule type" value="Genomic_DNA"/>
</dbReference>
<keyword evidence="1" id="KW-0479">Metal-binding</keyword>
<feature type="domain" description="Isopenicillin N synthase-like Fe(2+) 2OG dioxygenase" evidence="6">
    <location>
        <begin position="276"/>
        <end position="318"/>
    </location>
</feature>
<evidence type="ECO:0000256" key="3">
    <source>
        <dbReference type="ARBA" id="ARBA00023004"/>
    </source>
</evidence>
<dbReference type="PANTHER" id="PTHR34945">
    <property type="entry name" value="2-OXOGLUTARATE (2OG) AND FE(II)-DEPENDENT OXYGENASE SUPERFAMILY PROTEIN"/>
    <property type="match status" value="1"/>
</dbReference>
<comment type="caution">
    <text evidence="8">The sequence shown here is derived from an EMBL/GenBank/DDBJ whole genome shotgun (WGS) entry which is preliminary data.</text>
</comment>
<dbReference type="InterPro" id="IPR026992">
    <property type="entry name" value="DIOX_N"/>
</dbReference>
<dbReference type="Proteomes" id="UP000824120">
    <property type="component" value="Chromosome 3"/>
</dbReference>
<feature type="domain" description="Non-haem dioxygenase N-terminal" evidence="7">
    <location>
        <begin position="71"/>
        <end position="149"/>
    </location>
</feature>
<evidence type="ECO:0000256" key="5">
    <source>
        <dbReference type="SAM" id="Phobius"/>
    </source>
</evidence>
<dbReference type="InterPro" id="IPR044861">
    <property type="entry name" value="IPNS-like_FE2OG_OXY"/>
</dbReference>
<evidence type="ECO:0000313" key="8">
    <source>
        <dbReference type="EMBL" id="KAG5619186.1"/>
    </source>
</evidence>
<evidence type="ECO:0000259" key="7">
    <source>
        <dbReference type="Pfam" id="PF14226"/>
    </source>
</evidence>
<sequence length="382" mass="43318">MAVSPETMPDNSFIDFRAPPPSPIASGRRSCVRNDEVLTEFLQNSLRVPDLVLPDRVFPRQKSIHNPSKLDFQSLASLNNDAIAKILDSVATIGCFEVVNHGISGDLIKLVLSAGDGIFGISPERKEKLTRSSEKAYGFEEFHGEEERETSEEFVWCRGDQNFNKEMEGIWPLGFSNFSEKMEKVLDGMEDIAGRILQFLQQNTPKKLINENIDEMQDENGDLPATSICYLHKHKGRLKGDEEYMMNTLQYDVIRMLIRGSEFPHALCLHVSNGCSEFHVYSKKGWVSFQPGKDSLIVTIGDLLQRWSGGQYKHVIGRPVYHGKTEDCVSMALLISPPKIVEDNSTKHEHEQEKTISIGQQIIIAIAFILIYNFFIYIYKKL</sequence>
<keyword evidence="5" id="KW-0812">Transmembrane</keyword>